<dbReference type="Proteomes" id="UP000177740">
    <property type="component" value="Unassembled WGS sequence"/>
</dbReference>
<name>A0A1G2EP76_9BACT</name>
<dbReference type="AlphaFoldDB" id="A0A1G2EP76"/>
<sequence length="116" mass="13068">MASIKYLADNRHKMKRLVLAGGIFDVIHIGHINYFKKAKSLGDTLAVHITEGKSFFNAKKRAAAISAIKFVDFVFIAPGDFCDKNILKKLKPDILMLNDGPDKFDCKGTVVFRKYF</sequence>
<dbReference type="InterPro" id="IPR004821">
    <property type="entry name" value="Cyt_trans-like"/>
</dbReference>
<dbReference type="Gene3D" id="3.40.50.620">
    <property type="entry name" value="HUPs"/>
    <property type="match status" value="1"/>
</dbReference>
<dbReference type="SUPFAM" id="SSF52374">
    <property type="entry name" value="Nucleotidylyl transferase"/>
    <property type="match status" value="1"/>
</dbReference>
<keyword evidence="1" id="KW-0808">Transferase</keyword>
<protein>
    <recommendedName>
        <fullName evidence="3">Cytidyltransferase-like domain-containing protein</fullName>
    </recommendedName>
</protein>
<organism evidence="4 5">
    <name type="scientific">Candidatus Nealsonbacteria bacterium RIFOXYB1_FULL_40_15</name>
    <dbReference type="NCBI Taxonomy" id="1801677"/>
    <lineage>
        <taxon>Bacteria</taxon>
        <taxon>Candidatus Nealsoniibacteriota</taxon>
    </lineage>
</organism>
<dbReference type="PANTHER" id="PTHR43793">
    <property type="entry name" value="FAD SYNTHASE"/>
    <property type="match status" value="1"/>
</dbReference>
<comment type="caution">
    <text evidence="4">The sequence shown here is derived from an EMBL/GenBank/DDBJ whole genome shotgun (WGS) entry which is preliminary data.</text>
</comment>
<feature type="domain" description="Cytidyltransferase-like" evidence="3">
    <location>
        <begin position="19"/>
        <end position="98"/>
    </location>
</feature>
<dbReference type="InterPro" id="IPR050385">
    <property type="entry name" value="Archaeal_FAD_synthase"/>
</dbReference>
<evidence type="ECO:0000313" key="4">
    <source>
        <dbReference type="EMBL" id="OGZ27596.1"/>
    </source>
</evidence>
<keyword evidence="2" id="KW-0548">Nucleotidyltransferase</keyword>
<accession>A0A1G2EP76</accession>
<evidence type="ECO:0000256" key="2">
    <source>
        <dbReference type="ARBA" id="ARBA00022695"/>
    </source>
</evidence>
<dbReference type="STRING" id="1801677.A2365_01880"/>
<gene>
    <name evidence="4" type="ORF">A2365_01880</name>
</gene>
<evidence type="ECO:0000259" key="3">
    <source>
        <dbReference type="Pfam" id="PF01467"/>
    </source>
</evidence>
<reference evidence="4 5" key="1">
    <citation type="journal article" date="2016" name="Nat. Commun.">
        <title>Thousands of microbial genomes shed light on interconnected biogeochemical processes in an aquifer system.</title>
        <authorList>
            <person name="Anantharaman K."/>
            <person name="Brown C.T."/>
            <person name="Hug L.A."/>
            <person name="Sharon I."/>
            <person name="Castelle C.J."/>
            <person name="Probst A.J."/>
            <person name="Thomas B.C."/>
            <person name="Singh A."/>
            <person name="Wilkins M.J."/>
            <person name="Karaoz U."/>
            <person name="Brodie E.L."/>
            <person name="Williams K.H."/>
            <person name="Hubbard S.S."/>
            <person name="Banfield J.F."/>
        </authorList>
    </citation>
    <scope>NUCLEOTIDE SEQUENCE [LARGE SCALE GENOMIC DNA]</scope>
</reference>
<dbReference type="NCBIfam" id="TIGR00125">
    <property type="entry name" value="cyt_tran_rel"/>
    <property type="match status" value="1"/>
</dbReference>
<dbReference type="PANTHER" id="PTHR43793:SF1">
    <property type="entry name" value="FAD SYNTHASE"/>
    <property type="match status" value="1"/>
</dbReference>
<evidence type="ECO:0000256" key="1">
    <source>
        <dbReference type="ARBA" id="ARBA00022679"/>
    </source>
</evidence>
<dbReference type="InterPro" id="IPR014729">
    <property type="entry name" value="Rossmann-like_a/b/a_fold"/>
</dbReference>
<dbReference type="Pfam" id="PF01467">
    <property type="entry name" value="CTP_transf_like"/>
    <property type="match status" value="1"/>
</dbReference>
<evidence type="ECO:0000313" key="5">
    <source>
        <dbReference type="Proteomes" id="UP000177740"/>
    </source>
</evidence>
<dbReference type="GO" id="GO:0016779">
    <property type="term" value="F:nucleotidyltransferase activity"/>
    <property type="evidence" value="ECO:0007669"/>
    <property type="project" value="UniProtKB-KW"/>
</dbReference>
<proteinExistence type="predicted"/>
<dbReference type="EMBL" id="MHMM01000005">
    <property type="protein sequence ID" value="OGZ27596.1"/>
    <property type="molecule type" value="Genomic_DNA"/>
</dbReference>